<feature type="region of interest" description="Disordered" evidence="1">
    <location>
        <begin position="59"/>
        <end position="104"/>
    </location>
</feature>
<comment type="caution">
    <text evidence="2">The sequence shown here is derived from an EMBL/GenBank/DDBJ whole genome shotgun (WGS) entry which is preliminary data.</text>
</comment>
<evidence type="ECO:0000313" key="2">
    <source>
        <dbReference type="EMBL" id="KAK4132258.1"/>
    </source>
</evidence>
<evidence type="ECO:0000313" key="3">
    <source>
        <dbReference type="Proteomes" id="UP001304895"/>
    </source>
</evidence>
<dbReference type="Proteomes" id="UP001304895">
    <property type="component" value="Unassembled WGS sequence"/>
</dbReference>
<gene>
    <name evidence="2" type="ORF">BT67DRAFT_83945</name>
</gene>
<proteinExistence type="predicted"/>
<name>A0AAN6UFU8_9PEZI</name>
<accession>A0AAN6UFU8</accession>
<reference evidence="2" key="1">
    <citation type="journal article" date="2023" name="Mol. Phylogenet. Evol.">
        <title>Genome-scale phylogeny and comparative genomics of the fungal order Sordariales.</title>
        <authorList>
            <person name="Hensen N."/>
            <person name="Bonometti L."/>
            <person name="Westerberg I."/>
            <person name="Brannstrom I.O."/>
            <person name="Guillou S."/>
            <person name="Cros-Aarteil S."/>
            <person name="Calhoun S."/>
            <person name="Haridas S."/>
            <person name="Kuo A."/>
            <person name="Mondo S."/>
            <person name="Pangilinan J."/>
            <person name="Riley R."/>
            <person name="LaButti K."/>
            <person name="Andreopoulos B."/>
            <person name="Lipzen A."/>
            <person name="Chen C."/>
            <person name="Yan M."/>
            <person name="Daum C."/>
            <person name="Ng V."/>
            <person name="Clum A."/>
            <person name="Steindorff A."/>
            <person name="Ohm R.A."/>
            <person name="Martin F."/>
            <person name="Silar P."/>
            <person name="Natvig D.O."/>
            <person name="Lalanne C."/>
            <person name="Gautier V."/>
            <person name="Ament-Velasquez S.L."/>
            <person name="Kruys A."/>
            <person name="Hutchinson M.I."/>
            <person name="Powell A.J."/>
            <person name="Barry K."/>
            <person name="Miller A.N."/>
            <person name="Grigoriev I.V."/>
            <person name="Debuchy R."/>
            <person name="Gladieux P."/>
            <person name="Hiltunen Thoren M."/>
            <person name="Johannesson H."/>
        </authorList>
    </citation>
    <scope>NUCLEOTIDE SEQUENCE</scope>
    <source>
        <strain evidence="2">CBS 123565</strain>
    </source>
</reference>
<feature type="compositionally biased region" description="Basic residues" evidence="1">
    <location>
        <begin position="73"/>
        <end position="93"/>
    </location>
</feature>
<reference evidence="2" key="2">
    <citation type="submission" date="2023-05" db="EMBL/GenBank/DDBJ databases">
        <authorList>
            <consortium name="Lawrence Berkeley National Laboratory"/>
            <person name="Steindorff A."/>
            <person name="Hensen N."/>
            <person name="Bonometti L."/>
            <person name="Westerberg I."/>
            <person name="Brannstrom I.O."/>
            <person name="Guillou S."/>
            <person name="Cros-Aarteil S."/>
            <person name="Calhoun S."/>
            <person name="Haridas S."/>
            <person name="Kuo A."/>
            <person name="Mondo S."/>
            <person name="Pangilinan J."/>
            <person name="Riley R."/>
            <person name="Labutti K."/>
            <person name="Andreopoulos B."/>
            <person name="Lipzen A."/>
            <person name="Chen C."/>
            <person name="Yanf M."/>
            <person name="Daum C."/>
            <person name="Ng V."/>
            <person name="Clum A."/>
            <person name="Ohm R."/>
            <person name="Martin F."/>
            <person name="Silar P."/>
            <person name="Natvig D."/>
            <person name="Lalanne C."/>
            <person name="Gautier V."/>
            <person name="Ament-Velasquez S.L."/>
            <person name="Kruys A."/>
            <person name="Hutchinson M.I."/>
            <person name="Powell A.J."/>
            <person name="Barry K."/>
            <person name="Miller A.N."/>
            <person name="Grigoriev I.V."/>
            <person name="Debuchy R."/>
            <person name="Gladieux P."/>
            <person name="Thoren M.H."/>
            <person name="Johannesson H."/>
        </authorList>
    </citation>
    <scope>NUCLEOTIDE SEQUENCE</scope>
    <source>
        <strain evidence="2">CBS 123565</strain>
    </source>
</reference>
<keyword evidence="3" id="KW-1185">Reference proteome</keyword>
<dbReference type="AlphaFoldDB" id="A0AAN6UFU8"/>
<evidence type="ECO:0000256" key="1">
    <source>
        <dbReference type="SAM" id="MobiDB-lite"/>
    </source>
</evidence>
<dbReference type="EMBL" id="MU853418">
    <property type="protein sequence ID" value="KAK4132258.1"/>
    <property type="molecule type" value="Genomic_DNA"/>
</dbReference>
<feature type="compositionally biased region" description="Polar residues" evidence="1">
    <location>
        <begin position="16"/>
        <end position="32"/>
    </location>
</feature>
<feature type="region of interest" description="Disordered" evidence="1">
    <location>
        <begin position="1"/>
        <end position="38"/>
    </location>
</feature>
<protein>
    <submittedName>
        <fullName evidence="2">Uncharacterized protein</fullName>
    </submittedName>
</protein>
<feature type="compositionally biased region" description="Polar residues" evidence="1">
    <location>
        <begin position="94"/>
        <end position="104"/>
    </location>
</feature>
<sequence>MDIILSPLPQTAPPDTFSTVPQPPLSITTSPSRRYPFVPNRQPETCLLVRIRSPLSCVTPPPRGRAPADPAGRRCKKPVQRKYREKINTRRRSPTTPQHYTHYC</sequence>
<organism evidence="2 3">
    <name type="scientific">Trichocladium antarcticum</name>
    <dbReference type="NCBI Taxonomy" id="1450529"/>
    <lineage>
        <taxon>Eukaryota</taxon>
        <taxon>Fungi</taxon>
        <taxon>Dikarya</taxon>
        <taxon>Ascomycota</taxon>
        <taxon>Pezizomycotina</taxon>
        <taxon>Sordariomycetes</taxon>
        <taxon>Sordariomycetidae</taxon>
        <taxon>Sordariales</taxon>
        <taxon>Chaetomiaceae</taxon>
        <taxon>Trichocladium</taxon>
    </lineage>
</organism>